<dbReference type="HOGENOM" id="CLU_019722_2_1_11"/>
<comment type="pathway">
    <text evidence="1 4">Carotenoid biosynthesis.</text>
</comment>
<keyword evidence="3 4" id="KW-0560">Oxidoreductase</keyword>
<comment type="similarity">
    <text evidence="4">Belongs to the carotenoid/retinoid oxidoreductase family.</text>
</comment>
<dbReference type="PATRIC" id="fig|1121353.3.peg.73"/>
<dbReference type="EMBL" id="CP004354">
    <property type="protein sequence ID" value="AGG65526.1"/>
    <property type="molecule type" value="Genomic_DNA"/>
</dbReference>
<evidence type="ECO:0000259" key="5">
    <source>
        <dbReference type="Pfam" id="PF01593"/>
    </source>
</evidence>
<organism evidence="6 7">
    <name type="scientific">Corynebacterium callunae DSM 20147</name>
    <dbReference type="NCBI Taxonomy" id="1121353"/>
    <lineage>
        <taxon>Bacteria</taxon>
        <taxon>Bacillati</taxon>
        <taxon>Actinomycetota</taxon>
        <taxon>Actinomycetes</taxon>
        <taxon>Mycobacteriales</taxon>
        <taxon>Corynebacteriaceae</taxon>
        <taxon>Corynebacterium</taxon>
    </lineage>
</organism>
<evidence type="ECO:0000313" key="6">
    <source>
        <dbReference type="EMBL" id="AGG65526.1"/>
    </source>
</evidence>
<dbReference type="GO" id="GO:0016117">
    <property type="term" value="P:carotenoid biosynthetic process"/>
    <property type="evidence" value="ECO:0007669"/>
    <property type="project" value="UniProtKB-KW"/>
</dbReference>
<evidence type="ECO:0000256" key="1">
    <source>
        <dbReference type="ARBA" id="ARBA00004829"/>
    </source>
</evidence>
<dbReference type="InterPro" id="IPR014105">
    <property type="entry name" value="Carotenoid/retinoid_OxRdtase"/>
</dbReference>
<sequence>MNKQQHAVVIGAGVAGLTTAALLAKDGFEVTIVEKNGEVGGRAGDLSDPNYPGFRWDTGPSWYLMPDAFDHYFELLGTTTEQELDLKLLNPGYRVYSGSEDPINIPFGKEAAIEFFESVEKGAGAQLRAYLDSAQETYEIAINRFLYTTFSALGPILHPEVLSRVGKLLSLLSQSMQVYVNTRFKDTRLRQILSYPAVFLSSSPDKTPAMYHLMTHTDIVQGVRYPQGGFGAVIQAFYRLALEQGVKVRLNTAVSSIMTSTDQQRTRSTGVRVVNERGQEEQIHADLVVSAADLHHTENHLLPEHLRSYPEKYWEKRDPGIGVVLVLLGIKGKLPELEHHNLFFSQQWDEDFSVVFDGPSAARPLNASKSIYVCMTSASDPDTAPAEHENLFILVPTPPAAELGHGDCYGHEASAAVQDIAAAVIAQVAERAGIVDLEQRIVVQKTIGPADFVERYNSWGAGAIGPAHTLKQSAFLRGQNISKKIDGLYYAGSTTVPGVGVPMCLISAENVIKRIHADTSPGPLEHPLEQVVKR</sequence>
<dbReference type="eggNOG" id="COG1233">
    <property type="taxonomic scope" value="Bacteria"/>
</dbReference>
<dbReference type="SUPFAM" id="SSF51905">
    <property type="entry name" value="FAD/NAD(P)-binding domain"/>
    <property type="match status" value="1"/>
</dbReference>
<evidence type="ECO:0000256" key="2">
    <source>
        <dbReference type="ARBA" id="ARBA00022746"/>
    </source>
</evidence>
<dbReference type="STRING" id="1121353.H924_00330"/>
<dbReference type="Proteomes" id="UP000011760">
    <property type="component" value="Chromosome"/>
</dbReference>
<gene>
    <name evidence="6" type="ORF">H924_00330</name>
</gene>
<keyword evidence="7" id="KW-1185">Reference proteome</keyword>
<protein>
    <submittedName>
        <fullName evidence="6">Phytoene dehydrogenase</fullName>
    </submittedName>
</protein>
<reference evidence="6 7" key="1">
    <citation type="submission" date="2013-02" db="EMBL/GenBank/DDBJ databases">
        <title>The complete genome sequence of Corynebacterium callunae DSM 20147.</title>
        <authorList>
            <person name="Ruckert C."/>
            <person name="Albersmeier A."/>
            <person name="Kalinowski J."/>
        </authorList>
    </citation>
    <scope>NUCLEOTIDE SEQUENCE [LARGE SCALE GENOMIC DNA]</scope>
    <source>
        <strain evidence="6 7">DSM 20147</strain>
    </source>
</reference>
<name>M1TMH7_9CORY</name>
<dbReference type="Gene3D" id="3.50.50.60">
    <property type="entry name" value="FAD/NAD(P)-binding domain"/>
    <property type="match status" value="2"/>
</dbReference>
<dbReference type="AlphaFoldDB" id="M1TMH7"/>
<evidence type="ECO:0000256" key="4">
    <source>
        <dbReference type="RuleBase" id="RU362075"/>
    </source>
</evidence>
<dbReference type="Pfam" id="PF01593">
    <property type="entry name" value="Amino_oxidase"/>
    <property type="match status" value="1"/>
</dbReference>
<dbReference type="PANTHER" id="PTHR43734:SF1">
    <property type="entry name" value="PHYTOENE DESATURASE"/>
    <property type="match status" value="1"/>
</dbReference>
<dbReference type="GO" id="GO:0016491">
    <property type="term" value="F:oxidoreductase activity"/>
    <property type="evidence" value="ECO:0007669"/>
    <property type="project" value="UniProtKB-KW"/>
</dbReference>
<dbReference type="PANTHER" id="PTHR43734">
    <property type="entry name" value="PHYTOENE DESATURASE"/>
    <property type="match status" value="1"/>
</dbReference>
<dbReference type="NCBIfam" id="TIGR02734">
    <property type="entry name" value="crtI_fam"/>
    <property type="match status" value="1"/>
</dbReference>
<dbReference type="InterPro" id="IPR002937">
    <property type="entry name" value="Amino_oxidase"/>
</dbReference>
<feature type="domain" description="Amine oxidase" evidence="5">
    <location>
        <begin position="14"/>
        <end position="511"/>
    </location>
</feature>
<evidence type="ECO:0000313" key="7">
    <source>
        <dbReference type="Proteomes" id="UP000011760"/>
    </source>
</evidence>
<evidence type="ECO:0000256" key="3">
    <source>
        <dbReference type="ARBA" id="ARBA00023002"/>
    </source>
</evidence>
<proteinExistence type="inferred from homology"/>
<dbReference type="InterPro" id="IPR036188">
    <property type="entry name" value="FAD/NAD-bd_sf"/>
</dbReference>
<dbReference type="OrthoDB" id="9774675at2"/>
<dbReference type="KEGG" id="ccn:H924_00330"/>
<keyword evidence="2 4" id="KW-0125">Carotenoid biosynthesis</keyword>
<dbReference type="RefSeq" id="WP_015649983.1">
    <property type="nucleotide sequence ID" value="NC_020506.1"/>
</dbReference>
<accession>M1TMH7</accession>